<keyword evidence="5" id="KW-0853">WD repeat</keyword>
<evidence type="ECO:0000259" key="8">
    <source>
        <dbReference type="PROSITE" id="PS50829"/>
    </source>
</evidence>
<evidence type="ECO:0000313" key="9">
    <source>
        <dbReference type="EMBL" id="CAI9279998.1"/>
    </source>
</evidence>
<comment type="pathway">
    <text evidence="1 6">Glycan metabolism; pectin biosynthesis.</text>
</comment>
<evidence type="ECO:0000256" key="1">
    <source>
        <dbReference type="ARBA" id="ARBA00004877"/>
    </source>
</evidence>
<feature type="compositionally biased region" description="Polar residues" evidence="7">
    <location>
        <begin position="186"/>
        <end position="195"/>
    </location>
</feature>
<keyword evidence="6" id="KW-0961">Cell wall biogenesis/degradation</keyword>
<keyword evidence="3 6" id="KW-0328">Glycosyltransferase</keyword>
<dbReference type="PANTHER" id="PTHR32116:SF7">
    <property type="entry name" value="GALACTURONOSYLTRANSFERASE 4-RELATED"/>
    <property type="match status" value="1"/>
</dbReference>
<feature type="domain" description="GYF" evidence="8">
    <location>
        <begin position="91"/>
        <end position="143"/>
    </location>
</feature>
<comment type="subcellular location">
    <subcellularLocation>
        <location evidence="6">Golgi apparatus membrane</location>
        <topology evidence="6">Single-pass type II membrane protein</topology>
    </subcellularLocation>
</comment>
<feature type="region of interest" description="Disordered" evidence="7">
    <location>
        <begin position="169"/>
        <end position="214"/>
    </location>
</feature>
<dbReference type="SUPFAM" id="SSF55277">
    <property type="entry name" value="GYF domain"/>
    <property type="match status" value="1"/>
</dbReference>
<dbReference type="InterPro" id="IPR029044">
    <property type="entry name" value="Nucleotide-diphossugar_trans"/>
</dbReference>
<dbReference type="Pfam" id="PF01501">
    <property type="entry name" value="Glyco_transf_8"/>
    <property type="match status" value="1"/>
</dbReference>
<dbReference type="GO" id="GO:0047262">
    <property type="term" value="F:polygalacturonate 4-alpha-galacturonosyltransferase activity"/>
    <property type="evidence" value="ECO:0007669"/>
    <property type="project" value="InterPro"/>
</dbReference>
<dbReference type="PROSITE" id="PS50082">
    <property type="entry name" value="WD_REPEATS_2"/>
    <property type="match status" value="1"/>
</dbReference>
<dbReference type="EC" id="2.4.1.-" evidence="6"/>
<evidence type="ECO:0000256" key="2">
    <source>
        <dbReference type="ARBA" id="ARBA00006351"/>
    </source>
</evidence>
<reference evidence="9" key="1">
    <citation type="submission" date="2023-04" db="EMBL/GenBank/DDBJ databases">
        <authorList>
            <person name="Vijverberg K."/>
            <person name="Xiong W."/>
            <person name="Schranz E."/>
        </authorList>
    </citation>
    <scope>NUCLEOTIDE SEQUENCE</scope>
</reference>
<keyword evidence="10" id="KW-1185">Reference proteome</keyword>
<dbReference type="Proteomes" id="UP001177003">
    <property type="component" value="Chromosome 4"/>
</dbReference>
<evidence type="ECO:0000313" key="10">
    <source>
        <dbReference type="Proteomes" id="UP001177003"/>
    </source>
</evidence>
<dbReference type="Gene3D" id="3.90.550.10">
    <property type="entry name" value="Spore Coat Polysaccharide Biosynthesis Protein SpsA, Chain A"/>
    <property type="match status" value="1"/>
</dbReference>
<feature type="compositionally biased region" description="Basic and acidic residues" evidence="7">
    <location>
        <begin position="169"/>
        <end position="185"/>
    </location>
</feature>
<dbReference type="InterPro" id="IPR036322">
    <property type="entry name" value="WD40_repeat_dom_sf"/>
</dbReference>
<protein>
    <recommendedName>
        <fullName evidence="6">Hexosyltransferase</fullName>
        <ecNumber evidence="6">2.4.1.-</ecNumber>
    </recommendedName>
</protein>
<dbReference type="AlphaFoldDB" id="A0AA35YTK3"/>
<dbReference type="InterPro" id="IPR015943">
    <property type="entry name" value="WD40/YVTN_repeat-like_dom_sf"/>
</dbReference>
<dbReference type="Gene3D" id="2.130.10.10">
    <property type="entry name" value="YVTN repeat-like/Quinoprotein amine dehydrogenase"/>
    <property type="match status" value="1"/>
</dbReference>
<dbReference type="GO" id="GO:0000139">
    <property type="term" value="C:Golgi membrane"/>
    <property type="evidence" value="ECO:0007669"/>
    <property type="project" value="UniProtKB-SubCell"/>
</dbReference>
<dbReference type="SMART" id="SM00320">
    <property type="entry name" value="WD40"/>
    <property type="match status" value="1"/>
</dbReference>
<dbReference type="InterPro" id="IPR003169">
    <property type="entry name" value="GYF"/>
</dbReference>
<dbReference type="GO" id="GO:0071555">
    <property type="term" value="P:cell wall organization"/>
    <property type="evidence" value="ECO:0007669"/>
    <property type="project" value="UniProtKB-KW"/>
</dbReference>
<dbReference type="PROSITE" id="PS50829">
    <property type="entry name" value="GYF"/>
    <property type="match status" value="1"/>
</dbReference>
<comment type="similarity">
    <text evidence="2 6">Belongs to the glycosyltransferase 8 family.</text>
</comment>
<dbReference type="InterPro" id="IPR001680">
    <property type="entry name" value="WD40_rpt"/>
</dbReference>
<feature type="repeat" description="WD" evidence="5">
    <location>
        <begin position="272"/>
        <end position="305"/>
    </location>
</feature>
<dbReference type="InterPro" id="IPR035445">
    <property type="entry name" value="GYF-like_dom_sf"/>
</dbReference>
<keyword evidence="6" id="KW-0333">Golgi apparatus</keyword>
<organism evidence="9 10">
    <name type="scientific">Lactuca saligna</name>
    <name type="common">Willowleaf lettuce</name>
    <dbReference type="NCBI Taxonomy" id="75948"/>
    <lineage>
        <taxon>Eukaryota</taxon>
        <taxon>Viridiplantae</taxon>
        <taxon>Streptophyta</taxon>
        <taxon>Embryophyta</taxon>
        <taxon>Tracheophyta</taxon>
        <taxon>Spermatophyta</taxon>
        <taxon>Magnoliopsida</taxon>
        <taxon>eudicotyledons</taxon>
        <taxon>Gunneridae</taxon>
        <taxon>Pentapetalae</taxon>
        <taxon>asterids</taxon>
        <taxon>campanulids</taxon>
        <taxon>Asterales</taxon>
        <taxon>Asteraceae</taxon>
        <taxon>Cichorioideae</taxon>
        <taxon>Cichorieae</taxon>
        <taxon>Lactucinae</taxon>
        <taxon>Lactuca</taxon>
    </lineage>
</organism>
<sequence length="423" mass="48443">MVYYLENLKSNASLLSSWYARLEPLNNSSRNPKSLAYDLHSPFYRGCGVYRPSKSRASILKLLRTRQGFKDQLSLIHSTIDYNYVASVCSDAIGLNLDTTVMFPESPFTAFDIIRWFEAGYFSIDFQIRLTNAPNDLPFPSLGDVMPHWCTNALTTGFIAAKENQIKEESSITSTEVEKRQRDVNDQSGKSNFTHTMRRNGTGFQQGGAREAEKGISESVTFGNKGEGNLDMSTFHGKEEKNYQGMSWFTPPNDANAKSEHCYIPKRMMQTWNGHTKGVLAIRFLLDNNHLLLLAGMDTKVKIWEKFNSDKYEALMEVDVIDPHEDGDILLGNNERQLWKLGTLPPGLITFWKRVYPLERTWHVLGLGYNPSVSHREIEKAAVIHYNGNLKPWLEIGIPKFRGYWNRFLDYDQAYMRDCNMSP</sequence>
<keyword evidence="4" id="KW-0808">Transferase</keyword>
<proteinExistence type="inferred from homology"/>
<evidence type="ECO:0000256" key="6">
    <source>
        <dbReference type="RuleBase" id="RU362027"/>
    </source>
</evidence>
<gene>
    <name evidence="9" type="ORF">LSALG_LOCUS19763</name>
</gene>
<dbReference type="InterPro" id="IPR029993">
    <property type="entry name" value="GAUT"/>
</dbReference>
<evidence type="ECO:0000256" key="5">
    <source>
        <dbReference type="PROSITE-ProRule" id="PRU00221"/>
    </source>
</evidence>
<dbReference type="InterPro" id="IPR002495">
    <property type="entry name" value="Glyco_trans_8"/>
</dbReference>
<dbReference type="SUPFAM" id="SSF53448">
    <property type="entry name" value="Nucleotide-diphospho-sugar transferases"/>
    <property type="match status" value="1"/>
</dbReference>
<evidence type="ECO:0000256" key="7">
    <source>
        <dbReference type="SAM" id="MobiDB-lite"/>
    </source>
</evidence>
<name>A0AA35YTK3_LACSI</name>
<dbReference type="EMBL" id="OX465080">
    <property type="protein sequence ID" value="CAI9279998.1"/>
    <property type="molecule type" value="Genomic_DNA"/>
</dbReference>
<accession>A0AA35YTK3</accession>
<evidence type="ECO:0000256" key="4">
    <source>
        <dbReference type="ARBA" id="ARBA00022679"/>
    </source>
</evidence>
<evidence type="ECO:0000256" key="3">
    <source>
        <dbReference type="ARBA" id="ARBA00022676"/>
    </source>
</evidence>
<dbReference type="SUPFAM" id="SSF50978">
    <property type="entry name" value="WD40 repeat-like"/>
    <property type="match status" value="1"/>
</dbReference>
<dbReference type="PANTHER" id="PTHR32116">
    <property type="entry name" value="GALACTURONOSYLTRANSFERASE 4-RELATED"/>
    <property type="match status" value="1"/>
</dbReference>